<dbReference type="EMBL" id="WTYJ01000002">
    <property type="protein sequence ID" value="MXO99552.1"/>
    <property type="molecule type" value="Genomic_DNA"/>
</dbReference>
<dbReference type="PANTHER" id="PTHR47197:SF3">
    <property type="entry name" value="DIHYDRO-HEME D1 DEHYDROGENASE"/>
    <property type="match status" value="1"/>
</dbReference>
<reference evidence="1 2" key="1">
    <citation type="submission" date="2019-12" db="EMBL/GenBank/DDBJ databases">
        <title>Genomic-based taxomic classification of the family Erythrobacteraceae.</title>
        <authorList>
            <person name="Xu L."/>
        </authorList>
    </citation>
    <scope>NUCLEOTIDE SEQUENCE [LARGE SCALE GENOMIC DNA]</scope>
    <source>
        <strain evidence="1 2">S36</strain>
    </source>
</reference>
<evidence type="ECO:0000313" key="1">
    <source>
        <dbReference type="EMBL" id="MXO99552.1"/>
    </source>
</evidence>
<sequence length="372" mass="40158">MFNSTDLASQAPETQDGEGAALMRRVELAPALYQIAYSARVDAVFVAAAGGWGGDTRPSVIYRLDPRTLAVEAEIPMERNGLGLTLDDAAGRLYVGNALHASVTVIDIATNQLIGVAQLAEKVTAPGFDGQPTERYPHNLRELVLDRRHNRLFAPGIWITDSVLYVMNTETLALEKVLPGFGFGVAGAALDEDAGKLYVSNMQGQLLTVDTTSLELDRVQEIAADQLLNLTLDRATGHVLATDHGGENPDKVRAEFAKIAYEVRGPGHRVVAIDPISGDVVSHTSTGELPVALLIDEPRNRLWVTNRGSGTVTVHDSRDHRLLQSFDLPIHPNSLALDQASGAVFVTIKNPMTKDSTDIDRAALESVARIEF</sequence>
<dbReference type="OrthoDB" id="7187796at2"/>
<dbReference type="InterPro" id="IPR051200">
    <property type="entry name" value="Host-pathogen_enzymatic-act"/>
</dbReference>
<gene>
    <name evidence="1" type="ORF">GRI97_11190</name>
</gene>
<keyword evidence="2" id="KW-1185">Reference proteome</keyword>
<dbReference type="Gene3D" id="2.130.10.10">
    <property type="entry name" value="YVTN repeat-like/Quinoprotein amine dehydrogenase"/>
    <property type="match status" value="1"/>
</dbReference>
<dbReference type="Proteomes" id="UP000469430">
    <property type="component" value="Unassembled WGS sequence"/>
</dbReference>
<dbReference type="InterPro" id="IPR015943">
    <property type="entry name" value="WD40/YVTN_repeat-like_dom_sf"/>
</dbReference>
<comment type="caution">
    <text evidence="1">The sequence shown here is derived from an EMBL/GenBank/DDBJ whole genome shotgun (WGS) entry which is preliminary data.</text>
</comment>
<name>A0A6I4TUS1_9SPHN</name>
<dbReference type="SUPFAM" id="SSF51004">
    <property type="entry name" value="C-terminal (heme d1) domain of cytochrome cd1-nitrite reductase"/>
    <property type="match status" value="1"/>
</dbReference>
<dbReference type="PANTHER" id="PTHR47197">
    <property type="entry name" value="PROTEIN NIRF"/>
    <property type="match status" value="1"/>
</dbReference>
<evidence type="ECO:0000313" key="2">
    <source>
        <dbReference type="Proteomes" id="UP000469430"/>
    </source>
</evidence>
<protein>
    <submittedName>
        <fullName evidence="1">YncE family protein</fullName>
    </submittedName>
</protein>
<dbReference type="AlphaFoldDB" id="A0A6I4TUS1"/>
<organism evidence="1 2">
    <name type="scientific">Croceibacterium xixiisoli</name>
    <dbReference type="NCBI Taxonomy" id="1476466"/>
    <lineage>
        <taxon>Bacteria</taxon>
        <taxon>Pseudomonadati</taxon>
        <taxon>Pseudomonadota</taxon>
        <taxon>Alphaproteobacteria</taxon>
        <taxon>Sphingomonadales</taxon>
        <taxon>Erythrobacteraceae</taxon>
        <taxon>Croceibacterium</taxon>
    </lineage>
</organism>
<accession>A0A6I4TUS1</accession>
<dbReference type="RefSeq" id="WP_161391265.1">
    <property type="nucleotide sequence ID" value="NZ_JBHSCP010000001.1"/>
</dbReference>
<proteinExistence type="predicted"/>
<dbReference type="InterPro" id="IPR011048">
    <property type="entry name" value="Haem_d1_sf"/>
</dbReference>